<dbReference type="STRING" id="65489.A0A0D3GYD1"/>
<protein>
    <recommendedName>
        <fullName evidence="2">SCP domain-containing protein</fullName>
    </recommendedName>
</protein>
<accession>A0A0D3GYD1</accession>
<dbReference type="GO" id="GO:0005576">
    <property type="term" value="C:extracellular region"/>
    <property type="evidence" value="ECO:0007669"/>
    <property type="project" value="InterPro"/>
</dbReference>
<dbReference type="eggNOG" id="KOG3017">
    <property type="taxonomic scope" value="Eukaryota"/>
</dbReference>
<dbReference type="EnsemblPlants" id="OBART08G08820.1">
    <property type="protein sequence ID" value="OBART08G08820.1"/>
    <property type="gene ID" value="OBART08G08820"/>
</dbReference>
<name>A0A0D3GYD1_9ORYZ</name>
<dbReference type="SMART" id="SM00198">
    <property type="entry name" value="SCP"/>
    <property type="match status" value="1"/>
</dbReference>
<reference evidence="3" key="1">
    <citation type="journal article" date="2009" name="Rice">
        <title>De Novo Next Generation Sequencing of Plant Genomes.</title>
        <authorList>
            <person name="Rounsley S."/>
            <person name="Marri P.R."/>
            <person name="Yu Y."/>
            <person name="He R."/>
            <person name="Sisneros N."/>
            <person name="Goicoechea J.L."/>
            <person name="Lee S.J."/>
            <person name="Angelova A."/>
            <person name="Kudrna D."/>
            <person name="Luo M."/>
            <person name="Affourtit J."/>
            <person name="Desany B."/>
            <person name="Knight J."/>
            <person name="Niazi F."/>
            <person name="Egholm M."/>
            <person name="Wing R.A."/>
        </authorList>
    </citation>
    <scope>NUCLEOTIDE SEQUENCE [LARGE SCALE GENOMIC DNA]</scope>
    <source>
        <strain evidence="3">cv. IRGC 105608</strain>
    </source>
</reference>
<dbReference type="Gramene" id="OBART08G08820.1">
    <property type="protein sequence ID" value="OBART08G08820.1"/>
    <property type="gene ID" value="OBART08G08820"/>
</dbReference>
<dbReference type="SUPFAM" id="SSF55797">
    <property type="entry name" value="PR-1-like"/>
    <property type="match status" value="1"/>
</dbReference>
<keyword evidence="4" id="KW-1185">Reference proteome</keyword>
<evidence type="ECO:0000256" key="1">
    <source>
        <dbReference type="SAM" id="MobiDB-lite"/>
    </source>
</evidence>
<dbReference type="PANTHER" id="PTHR10334">
    <property type="entry name" value="CYSTEINE-RICH SECRETORY PROTEIN-RELATED"/>
    <property type="match status" value="1"/>
</dbReference>
<dbReference type="PaxDb" id="65489-OBART08G08820.1"/>
<reference evidence="3" key="2">
    <citation type="submission" date="2015-03" db="UniProtKB">
        <authorList>
            <consortium name="EnsemblPlants"/>
        </authorList>
    </citation>
    <scope>IDENTIFICATION</scope>
</reference>
<evidence type="ECO:0000259" key="2">
    <source>
        <dbReference type="SMART" id="SM00198"/>
    </source>
</evidence>
<sequence length="174" mass="18319">MGMHGEISSKVGGGHGGSRHDHGHHHHGGAAAAILGAGEGGVPAAPQQGPGGGGRGHGGVERQAGGESPGARTLLPDGHIPGPYGENLRWSGFGDSTGTPAFAMSYWVGERPYYDYRSNNCLGGRECRHYTQVVWRRTAYVGCARVTCNTNNGIGTIIACNYYPRGNIYNERPY</sequence>
<dbReference type="Gene3D" id="3.40.33.10">
    <property type="entry name" value="CAP"/>
    <property type="match status" value="1"/>
</dbReference>
<dbReference type="Pfam" id="PF00188">
    <property type="entry name" value="CAP"/>
    <property type="match status" value="1"/>
</dbReference>
<evidence type="ECO:0000313" key="4">
    <source>
        <dbReference type="Proteomes" id="UP000026960"/>
    </source>
</evidence>
<proteinExistence type="predicted"/>
<dbReference type="Proteomes" id="UP000026960">
    <property type="component" value="Chromosome 8"/>
</dbReference>
<dbReference type="PRINTS" id="PR00837">
    <property type="entry name" value="V5TPXLIKE"/>
</dbReference>
<feature type="domain" description="SCP" evidence="2">
    <location>
        <begin position="60"/>
        <end position="170"/>
    </location>
</feature>
<dbReference type="InterPro" id="IPR035940">
    <property type="entry name" value="CAP_sf"/>
</dbReference>
<dbReference type="InterPro" id="IPR001283">
    <property type="entry name" value="CRISP-related"/>
</dbReference>
<dbReference type="AlphaFoldDB" id="A0A0D3GYD1"/>
<organism evidence="3">
    <name type="scientific">Oryza barthii</name>
    <dbReference type="NCBI Taxonomy" id="65489"/>
    <lineage>
        <taxon>Eukaryota</taxon>
        <taxon>Viridiplantae</taxon>
        <taxon>Streptophyta</taxon>
        <taxon>Embryophyta</taxon>
        <taxon>Tracheophyta</taxon>
        <taxon>Spermatophyta</taxon>
        <taxon>Magnoliopsida</taxon>
        <taxon>Liliopsida</taxon>
        <taxon>Poales</taxon>
        <taxon>Poaceae</taxon>
        <taxon>BOP clade</taxon>
        <taxon>Oryzoideae</taxon>
        <taxon>Oryzeae</taxon>
        <taxon>Oryzinae</taxon>
        <taxon>Oryza</taxon>
    </lineage>
</organism>
<feature type="compositionally biased region" description="Low complexity" evidence="1">
    <location>
        <begin position="29"/>
        <end position="48"/>
    </location>
</feature>
<dbReference type="PROSITE" id="PS01009">
    <property type="entry name" value="CRISP_1"/>
    <property type="match status" value="1"/>
</dbReference>
<evidence type="ECO:0000313" key="3">
    <source>
        <dbReference type="EnsemblPlants" id="OBART08G08820.1"/>
    </source>
</evidence>
<dbReference type="InterPro" id="IPR018244">
    <property type="entry name" value="Allrgn_V5/Tpx1_CS"/>
</dbReference>
<feature type="region of interest" description="Disordered" evidence="1">
    <location>
        <begin position="1"/>
        <end position="79"/>
    </location>
</feature>
<dbReference type="InterPro" id="IPR014044">
    <property type="entry name" value="CAP_dom"/>
</dbReference>
<dbReference type="PROSITE" id="PS01010">
    <property type="entry name" value="CRISP_2"/>
    <property type="match status" value="1"/>
</dbReference>
<dbReference type="HOGENOM" id="CLU_1542422_0_0_1"/>